<proteinExistence type="predicted"/>
<dbReference type="SUPFAM" id="SSF50998">
    <property type="entry name" value="Quinoprotein alcohol dehydrogenase-like"/>
    <property type="match status" value="1"/>
</dbReference>
<keyword evidence="2" id="KW-0677">Repeat</keyword>
<dbReference type="Pfam" id="PF00400">
    <property type="entry name" value="WD40"/>
    <property type="match status" value="3"/>
</dbReference>
<dbReference type="PROSITE" id="PS50294">
    <property type="entry name" value="WD_REPEATS_REGION"/>
    <property type="match status" value="1"/>
</dbReference>
<gene>
    <name evidence="5" type="ORF">BEK98_02690</name>
</gene>
<name>A0A233SV89_STRDA</name>
<keyword evidence="6" id="KW-1185">Reference proteome</keyword>
<dbReference type="SUPFAM" id="SSF82171">
    <property type="entry name" value="DPP6 N-terminal domain-like"/>
    <property type="match status" value="1"/>
</dbReference>
<dbReference type="InterPro" id="IPR027417">
    <property type="entry name" value="P-loop_NTPase"/>
</dbReference>
<dbReference type="PROSITE" id="PS50082">
    <property type="entry name" value="WD_REPEATS_2"/>
    <property type="match status" value="2"/>
</dbReference>
<organism evidence="5 6">
    <name type="scientific">Streptomyces diastatochromogenes</name>
    <dbReference type="NCBI Taxonomy" id="42236"/>
    <lineage>
        <taxon>Bacteria</taxon>
        <taxon>Bacillati</taxon>
        <taxon>Actinomycetota</taxon>
        <taxon>Actinomycetes</taxon>
        <taxon>Kitasatosporales</taxon>
        <taxon>Streptomycetaceae</taxon>
        <taxon>Streptomyces</taxon>
    </lineage>
</organism>
<dbReference type="Pfam" id="PF20703">
    <property type="entry name" value="nSTAND1"/>
    <property type="match status" value="1"/>
</dbReference>
<dbReference type="Gene3D" id="3.40.50.1460">
    <property type="match status" value="1"/>
</dbReference>
<dbReference type="InterPro" id="IPR019775">
    <property type="entry name" value="WD40_repeat_CS"/>
</dbReference>
<dbReference type="InterPro" id="IPR015943">
    <property type="entry name" value="WD40/YVTN_repeat-like_dom_sf"/>
</dbReference>
<dbReference type="InterPro" id="IPR049052">
    <property type="entry name" value="nSTAND1"/>
</dbReference>
<dbReference type="PANTHER" id="PTHR19879">
    <property type="entry name" value="TRANSCRIPTION INITIATION FACTOR TFIID"/>
    <property type="match status" value="1"/>
</dbReference>
<comment type="caution">
    <text evidence="5">The sequence shown here is derived from an EMBL/GenBank/DDBJ whole genome shotgun (WGS) entry which is preliminary data.</text>
</comment>
<feature type="repeat" description="WD" evidence="3">
    <location>
        <begin position="903"/>
        <end position="927"/>
    </location>
</feature>
<evidence type="ECO:0000256" key="2">
    <source>
        <dbReference type="ARBA" id="ARBA00022737"/>
    </source>
</evidence>
<dbReference type="EMBL" id="MCGQ01000005">
    <property type="protein sequence ID" value="OXY99569.1"/>
    <property type="molecule type" value="Genomic_DNA"/>
</dbReference>
<dbReference type="RefSeq" id="WP_094214727.1">
    <property type="nucleotide sequence ID" value="NZ_MCGQ01000005.1"/>
</dbReference>
<dbReference type="Pfam" id="PF07676">
    <property type="entry name" value="PD40"/>
    <property type="match status" value="1"/>
</dbReference>
<dbReference type="InterPro" id="IPR011659">
    <property type="entry name" value="WD40"/>
</dbReference>
<dbReference type="SMART" id="SM00320">
    <property type="entry name" value="WD40"/>
    <property type="match status" value="8"/>
</dbReference>
<dbReference type="Proteomes" id="UP000215483">
    <property type="component" value="Unassembled WGS sequence"/>
</dbReference>
<sequence length="1493" mass="158845">MTTRPAESPALATPTTALASSGARVLLIGTGTHDGPTLTSVPAVPRSVEALAAVLAERCGVTPDRLRTLVDPADARTMALAVADAAQEAESTLLVYYVGHGLIGPGDELYLAATATDRLTPGLAAHQALSFSALREALTLCRAASVIVVLDCCFSGRARLGAGTPQPAAFSLPSGHGMYLMGSAEQLALAPDDAEHTALTGELISLLRDGDPRAPRLLTLDDVYDHLFRALRSRGGPLPRRQAGDRSGGLVLAVNAAAPATDEPDGTPAEEPAPGPCPYPGLDAFTVDDAEFFHGREKLVDELLRGCLQAVEQGRPLAVVGPSGAGKTSLLHAGLLAALQAGTPLLPGSAAWPGLVLTPGEHPLRNLTTALRGDTVLSAEDPKAAVGWVHDLVPDRRRLVLVVDQLEELFTLCRSRTERTAFLAALAALAEAGTLVVAALRADFYGHAQALPELDSMLRSNQVLVSPMGQEELRAAIERPAGAVGLELDEGLADLLIHELGAARLTRSRTGTLPLLSHALWSTWRHRQGRRLTVAGYRDSGGIDEAIKQTADDTYEHLDDAGRAAVRRMLPRLVHIDDDAPDTSRPADRTVLLDGLPDPQAAERALNRLAAARLLVLDEHTVRISHNALLHTWPRLREWIDADRDWLRTRQQVAVDAATWWEADRHPSLLYRGPRLAATRERLEGAGLTAAAEGKGHAGELEPRLAEFLNQSWRQERRGVRIRRAVIACMCVLTLLAGTGGVLAWWSGQKEAAQRREAVARLVTEEADRLRDSRPGLAKQLSLVANRLDPQIGTASMLAAMAKPGVFMSQASADDISLDARGERMAISTGSDVVLWDTAHGKRLGHLGQMRTGAVALSPDGRLVAVVRAGSTASGSLGLWDVTELDRVRRIAIPERQRVKTLSLTISPDGRTLALGRVDGTIQLWDIAHRSTPRPLRTLSGHTGNVDSLTFAPSGRLLASAGSDGKVRLWDLSDQRRTSASAVLPGLKLGSQTYDLNGKPLHRVAFSPDSRLLAGPGDGDQTRVRLWRLRGQGEPTSAGTAKEKYVTDCAANLASAAFSPDGKVLATGCDTNTYLWDVPPGSRLKQSAQLDGNGNGTGPALFTPHGHRLLRATGRGVLLWYVENTAKPTAAASFGQSPSGFQVTTKFSGGARRLLVIHGANGGALWDMTGTATLHKSLARLPGSGEIGAEGAAFSPDGKILALSEMSGNKRVVRLRDTRRSGAPVIATIKDIANGIEDLSFSADGHLLAVADNNDNTDVRTEPPSVKVFDVTAVSHPRQTAAMKGNVFFVTFSPKGRLLVANTADRLLSWTVANPHRPVAQPTQWLTPGAGVSSAAFRPDGGLLAATDTKDTTRLWRIKDGRITGEPSVMRTMGSGGGIAFSPDGRTLAWSSSGDPNDVHAEDHIELWDVSHWQAPVYKGAFAFGQGSLTGFGSLSYSSHGKPLLAAAGTDIDVWATNTPDLKYLLCKSIGDVITQPEWNAYVPGEPYDPPCH</sequence>
<dbReference type="Gene3D" id="2.130.10.10">
    <property type="entry name" value="YVTN repeat-like/Quinoprotein amine dehydrogenase"/>
    <property type="match status" value="3"/>
</dbReference>
<evidence type="ECO:0000256" key="1">
    <source>
        <dbReference type="ARBA" id="ARBA00022574"/>
    </source>
</evidence>
<dbReference type="PANTHER" id="PTHR19879:SF9">
    <property type="entry name" value="TRANSCRIPTION INITIATION FACTOR TFIID SUBUNIT 5"/>
    <property type="match status" value="1"/>
</dbReference>
<protein>
    <recommendedName>
        <fullName evidence="4">Novel STAND NTPase 1 domain-containing protein</fullName>
    </recommendedName>
</protein>
<evidence type="ECO:0000256" key="3">
    <source>
        <dbReference type="PROSITE-ProRule" id="PRU00221"/>
    </source>
</evidence>
<dbReference type="NCBIfam" id="NF047832">
    <property type="entry name" value="caspase_w_EACC1"/>
    <property type="match status" value="1"/>
</dbReference>
<feature type="domain" description="Novel STAND NTPase 1" evidence="4">
    <location>
        <begin position="278"/>
        <end position="667"/>
    </location>
</feature>
<dbReference type="OrthoDB" id="134501at2"/>
<feature type="repeat" description="WD" evidence="3">
    <location>
        <begin position="939"/>
        <end position="980"/>
    </location>
</feature>
<accession>A0A233SV89</accession>
<dbReference type="InterPro" id="IPR001680">
    <property type="entry name" value="WD40_rpt"/>
</dbReference>
<evidence type="ECO:0000313" key="5">
    <source>
        <dbReference type="EMBL" id="OXY99569.1"/>
    </source>
</evidence>
<dbReference type="SUPFAM" id="SSF52540">
    <property type="entry name" value="P-loop containing nucleoside triphosphate hydrolases"/>
    <property type="match status" value="1"/>
</dbReference>
<dbReference type="PROSITE" id="PS00678">
    <property type="entry name" value="WD_REPEATS_1"/>
    <property type="match status" value="2"/>
</dbReference>
<keyword evidence="1 3" id="KW-0853">WD repeat</keyword>
<evidence type="ECO:0000313" key="6">
    <source>
        <dbReference type="Proteomes" id="UP000215483"/>
    </source>
</evidence>
<evidence type="ECO:0000259" key="4">
    <source>
        <dbReference type="Pfam" id="PF20703"/>
    </source>
</evidence>
<dbReference type="InterPro" id="IPR011047">
    <property type="entry name" value="Quinoprotein_ADH-like_sf"/>
</dbReference>
<reference evidence="5 6" key="1">
    <citation type="submission" date="2016-07" db="EMBL/GenBank/DDBJ databases">
        <title>Draft genome of Streptomyces diastatochromogenes.</title>
        <authorList>
            <person name="Podduturi R."/>
            <person name="Lukassen M.B."/>
            <person name="Clausen N."/>
            <person name="Nielsen J.L."/>
            <person name="Jorgensen N.O."/>
        </authorList>
    </citation>
    <scope>NUCLEOTIDE SEQUENCE [LARGE SCALE GENOMIC DNA]</scope>
    <source>
        <strain evidence="5 6">DSM 40608</strain>
    </source>
</reference>